<feature type="domain" description="FAD-binding" evidence="7">
    <location>
        <begin position="19"/>
        <end position="408"/>
    </location>
</feature>
<dbReference type="PRINTS" id="PR00420">
    <property type="entry name" value="RNGMNOXGNASE"/>
</dbReference>
<dbReference type="PANTHER" id="PTHR13789:SF147">
    <property type="entry name" value="PUTATIVE (AFU_ORTHOLOGUE AFUA_2G01950)-RELATED"/>
    <property type="match status" value="1"/>
</dbReference>
<dbReference type="SUPFAM" id="SSF51905">
    <property type="entry name" value="FAD/NAD(P)-binding domain"/>
    <property type="match status" value="1"/>
</dbReference>
<name>A0A2J6SE97_HYAVF</name>
<dbReference type="InterPro" id="IPR002938">
    <property type="entry name" value="FAD-bd"/>
</dbReference>
<dbReference type="EMBL" id="KZ613937">
    <property type="protein sequence ID" value="PMD49086.1"/>
    <property type="molecule type" value="Genomic_DNA"/>
</dbReference>
<evidence type="ECO:0000313" key="8">
    <source>
        <dbReference type="EMBL" id="PMD49086.1"/>
    </source>
</evidence>
<dbReference type="PANTHER" id="PTHR13789">
    <property type="entry name" value="MONOOXYGENASE"/>
    <property type="match status" value="1"/>
</dbReference>
<dbReference type="AlphaFoldDB" id="A0A2J6SE97"/>
<feature type="compositionally biased region" description="Basic and acidic residues" evidence="6">
    <location>
        <begin position="414"/>
        <end position="434"/>
    </location>
</feature>
<dbReference type="Pfam" id="PF01494">
    <property type="entry name" value="FAD_binding_3"/>
    <property type="match status" value="1"/>
</dbReference>
<feature type="compositionally biased region" description="Basic and acidic residues" evidence="6">
    <location>
        <begin position="444"/>
        <end position="455"/>
    </location>
</feature>
<dbReference type="Gene3D" id="3.50.50.60">
    <property type="entry name" value="FAD/NAD(P)-binding domain"/>
    <property type="match status" value="1"/>
</dbReference>
<dbReference type="Proteomes" id="UP000235786">
    <property type="component" value="Unassembled WGS sequence"/>
</dbReference>
<comment type="similarity">
    <text evidence="1">Belongs to the paxM FAD-dependent monooxygenase family.</text>
</comment>
<accession>A0A2J6SE97</accession>
<protein>
    <submittedName>
        <fullName evidence="8">Salicylate hydroxylase</fullName>
    </submittedName>
</protein>
<dbReference type="STRING" id="1149755.A0A2J6SE97"/>
<evidence type="ECO:0000259" key="7">
    <source>
        <dbReference type="Pfam" id="PF01494"/>
    </source>
</evidence>
<reference evidence="8 9" key="1">
    <citation type="submission" date="2016-04" db="EMBL/GenBank/DDBJ databases">
        <title>A degradative enzymes factory behind the ericoid mycorrhizal symbiosis.</title>
        <authorList>
            <consortium name="DOE Joint Genome Institute"/>
            <person name="Martino E."/>
            <person name="Morin E."/>
            <person name="Grelet G."/>
            <person name="Kuo A."/>
            <person name="Kohler A."/>
            <person name="Daghino S."/>
            <person name="Barry K."/>
            <person name="Choi C."/>
            <person name="Cichocki N."/>
            <person name="Clum A."/>
            <person name="Copeland A."/>
            <person name="Hainaut M."/>
            <person name="Haridas S."/>
            <person name="Labutti K."/>
            <person name="Lindquist E."/>
            <person name="Lipzen A."/>
            <person name="Khouja H.-R."/>
            <person name="Murat C."/>
            <person name="Ohm R."/>
            <person name="Olson A."/>
            <person name="Spatafora J."/>
            <person name="Veneault-Fourrey C."/>
            <person name="Henrissat B."/>
            <person name="Grigoriev I."/>
            <person name="Martin F."/>
            <person name="Perotto S."/>
        </authorList>
    </citation>
    <scope>NUCLEOTIDE SEQUENCE [LARGE SCALE GENOMIC DNA]</scope>
    <source>
        <strain evidence="8 9">F</strain>
    </source>
</reference>
<evidence type="ECO:0000256" key="3">
    <source>
        <dbReference type="ARBA" id="ARBA00022827"/>
    </source>
</evidence>
<evidence type="ECO:0000256" key="4">
    <source>
        <dbReference type="ARBA" id="ARBA00023002"/>
    </source>
</evidence>
<keyword evidence="5" id="KW-0503">Monooxygenase</keyword>
<dbReference type="InterPro" id="IPR050493">
    <property type="entry name" value="FAD-dep_Monooxygenase_BioMet"/>
</dbReference>
<dbReference type="GO" id="GO:0071949">
    <property type="term" value="F:FAD binding"/>
    <property type="evidence" value="ECO:0007669"/>
    <property type="project" value="InterPro"/>
</dbReference>
<dbReference type="OrthoDB" id="16820at2759"/>
<keyword evidence="3" id="KW-0274">FAD</keyword>
<keyword evidence="9" id="KW-1185">Reference proteome</keyword>
<evidence type="ECO:0000256" key="1">
    <source>
        <dbReference type="ARBA" id="ARBA00007992"/>
    </source>
</evidence>
<proteinExistence type="inferred from homology"/>
<gene>
    <name evidence="8" type="ORF">L207DRAFT_550781</name>
</gene>
<evidence type="ECO:0000256" key="2">
    <source>
        <dbReference type="ARBA" id="ARBA00022630"/>
    </source>
</evidence>
<dbReference type="SUPFAM" id="SSF54373">
    <property type="entry name" value="FAD-linked reductases, C-terminal domain"/>
    <property type="match status" value="1"/>
</dbReference>
<feature type="region of interest" description="Disordered" evidence="6">
    <location>
        <begin position="408"/>
        <end position="455"/>
    </location>
</feature>
<dbReference type="InterPro" id="IPR036188">
    <property type="entry name" value="FAD/NAD-bd_sf"/>
</dbReference>
<keyword evidence="2" id="KW-0285">Flavoprotein</keyword>
<organism evidence="8 9">
    <name type="scientific">Hyaloscypha variabilis (strain UAMH 11265 / GT02V1 / F)</name>
    <name type="common">Meliniomyces variabilis</name>
    <dbReference type="NCBI Taxonomy" id="1149755"/>
    <lineage>
        <taxon>Eukaryota</taxon>
        <taxon>Fungi</taxon>
        <taxon>Dikarya</taxon>
        <taxon>Ascomycota</taxon>
        <taxon>Pezizomycotina</taxon>
        <taxon>Leotiomycetes</taxon>
        <taxon>Helotiales</taxon>
        <taxon>Hyaloscyphaceae</taxon>
        <taxon>Hyaloscypha</taxon>
        <taxon>Hyaloscypha variabilis</taxon>
    </lineage>
</organism>
<sequence length="484" mass="53075">MANYKDDLAWPLEAYTPLKTLIIGAGITGLSTAIALSLTGHTVTIYEAAQSLSEVGAGLQIAPNASRVLARLGVLEQVMKKANVLEGLSLRRWKNDEEIGRAPLMPRVGEKYGAPLCVIHRADLQSILLQALDSLRNPVTLHLGNKVVALTHSSKTSIQLETGEWVEGDVIICADGVKSLMRQNFLSPGEENSEKIKKEGGLAAYPRGQADDVADQISPVPAGDAAYRVLIPRSKLEGNKQGIKLLDSNIGMRWMGPGGHIMAYPVRENTLYNIVLLHPQSSRSQSESKPVYSTADTRTGKSSKNEMLSFYSSWNSTIISLLSYIPDGEVAEWNLLSHSPLPTWMKGNCVLTGDAAHPMLPYVAQGAAQGIEDAGALACVLAKIGSKEEIGDALKVFESVRKERAERIQSSAGETRRVLHLDDGKEQRERDRKMRGVAGRSRGLKGEEKGEDVRNPDLWADEEWQEYMWGVDIMREAVEAWDRK</sequence>
<evidence type="ECO:0000256" key="5">
    <source>
        <dbReference type="ARBA" id="ARBA00023033"/>
    </source>
</evidence>
<dbReference type="GO" id="GO:0004497">
    <property type="term" value="F:monooxygenase activity"/>
    <property type="evidence" value="ECO:0007669"/>
    <property type="project" value="UniProtKB-KW"/>
</dbReference>
<keyword evidence="4" id="KW-0560">Oxidoreductase</keyword>
<evidence type="ECO:0000256" key="6">
    <source>
        <dbReference type="SAM" id="MobiDB-lite"/>
    </source>
</evidence>
<evidence type="ECO:0000313" key="9">
    <source>
        <dbReference type="Proteomes" id="UP000235786"/>
    </source>
</evidence>